<gene>
    <name evidence="4" type="ORF">A3A40_02500</name>
</gene>
<evidence type="ECO:0000259" key="3">
    <source>
        <dbReference type="PROSITE" id="PS51677"/>
    </source>
</evidence>
<comment type="caution">
    <text evidence="4">The sequence shown here is derived from an EMBL/GenBank/DDBJ whole genome shotgun (WGS) entry which is preliminary data.</text>
</comment>
<dbReference type="PANTHER" id="PTHR34216">
    <property type="match status" value="1"/>
</dbReference>
<dbReference type="Proteomes" id="UP000178427">
    <property type="component" value="Unassembled WGS sequence"/>
</dbReference>
<dbReference type="STRING" id="1798513.A3A40_02500"/>
<feature type="domain" description="NodB homology" evidence="3">
    <location>
        <begin position="78"/>
        <end position="260"/>
    </location>
</feature>
<dbReference type="PROSITE" id="PS51677">
    <property type="entry name" value="NODB"/>
    <property type="match status" value="1"/>
</dbReference>
<dbReference type="EMBL" id="MFMA01000027">
    <property type="protein sequence ID" value="OGG73857.1"/>
    <property type="molecule type" value="Genomic_DNA"/>
</dbReference>
<dbReference type="CDD" id="cd10918">
    <property type="entry name" value="CE4_NodB_like_5s_6s"/>
    <property type="match status" value="1"/>
</dbReference>
<dbReference type="PANTHER" id="PTHR34216:SF3">
    <property type="entry name" value="POLY-BETA-1,6-N-ACETYL-D-GLUCOSAMINE N-DEACETYLASE"/>
    <property type="match status" value="1"/>
</dbReference>
<evidence type="ECO:0000313" key="5">
    <source>
        <dbReference type="Proteomes" id="UP000178427"/>
    </source>
</evidence>
<proteinExistence type="predicted"/>
<name>A0A1F6EJS7_9BACT</name>
<sequence length="260" mass="28888">MALRSLLKEIIVRALSLVPARLSALSILMYHSVSDSSAFFSVAPKEFERQMRYIHDSGLTTVFSSEISQCMTNGKLANTVCVTFDDGYEDVYTHAFPVFKQFGIKATVFLITSEIGGSYTNSEGSTFPLLSERQIAEMQGSGLVEFMPHGHTHKKLHQLPEGEQRNEIQLSSDIVERLTGSKPRVFAYPRGRTTPAIGALLKEYGYALALGVVPGLVRPDSDPYNIPRNAVDKNVGFAEFKLKLSDNLERYLSLVRIFSV</sequence>
<evidence type="ECO:0000256" key="1">
    <source>
        <dbReference type="ARBA" id="ARBA00004613"/>
    </source>
</evidence>
<dbReference type="GO" id="GO:0016810">
    <property type="term" value="F:hydrolase activity, acting on carbon-nitrogen (but not peptide) bonds"/>
    <property type="evidence" value="ECO:0007669"/>
    <property type="project" value="InterPro"/>
</dbReference>
<evidence type="ECO:0000256" key="2">
    <source>
        <dbReference type="ARBA" id="ARBA00022729"/>
    </source>
</evidence>
<dbReference type="AlphaFoldDB" id="A0A1F6EJS7"/>
<accession>A0A1F6EJS7</accession>
<dbReference type="InterPro" id="IPR051398">
    <property type="entry name" value="Polysacch_Deacetylase"/>
</dbReference>
<reference evidence="4 5" key="1">
    <citation type="journal article" date="2016" name="Nat. Commun.">
        <title>Thousands of microbial genomes shed light on interconnected biogeochemical processes in an aquifer system.</title>
        <authorList>
            <person name="Anantharaman K."/>
            <person name="Brown C.T."/>
            <person name="Hug L.A."/>
            <person name="Sharon I."/>
            <person name="Castelle C.J."/>
            <person name="Probst A.J."/>
            <person name="Thomas B.C."/>
            <person name="Singh A."/>
            <person name="Wilkins M.J."/>
            <person name="Karaoz U."/>
            <person name="Brodie E.L."/>
            <person name="Williams K.H."/>
            <person name="Hubbard S.S."/>
            <person name="Banfield J.F."/>
        </authorList>
    </citation>
    <scope>NUCLEOTIDE SEQUENCE [LARGE SCALE GENOMIC DNA]</scope>
</reference>
<comment type="subcellular location">
    <subcellularLocation>
        <location evidence="1">Secreted</location>
    </subcellularLocation>
</comment>
<organism evidence="4 5">
    <name type="scientific">Candidatus Kaiserbacteria bacterium RIFCSPLOWO2_01_FULL_54_20</name>
    <dbReference type="NCBI Taxonomy" id="1798513"/>
    <lineage>
        <taxon>Bacteria</taxon>
        <taxon>Candidatus Kaiseribacteriota</taxon>
    </lineage>
</organism>
<dbReference type="InterPro" id="IPR002509">
    <property type="entry name" value="NODB_dom"/>
</dbReference>
<protein>
    <recommendedName>
        <fullName evidence="3">NodB homology domain-containing protein</fullName>
    </recommendedName>
</protein>
<keyword evidence="2" id="KW-0732">Signal</keyword>
<dbReference type="Gene3D" id="3.20.20.370">
    <property type="entry name" value="Glycoside hydrolase/deacetylase"/>
    <property type="match status" value="1"/>
</dbReference>
<dbReference type="InterPro" id="IPR011330">
    <property type="entry name" value="Glyco_hydro/deAcase_b/a-brl"/>
</dbReference>
<evidence type="ECO:0000313" key="4">
    <source>
        <dbReference type="EMBL" id="OGG73857.1"/>
    </source>
</evidence>
<dbReference type="GO" id="GO:0005576">
    <property type="term" value="C:extracellular region"/>
    <property type="evidence" value="ECO:0007669"/>
    <property type="project" value="UniProtKB-SubCell"/>
</dbReference>
<dbReference type="SUPFAM" id="SSF88713">
    <property type="entry name" value="Glycoside hydrolase/deacetylase"/>
    <property type="match status" value="1"/>
</dbReference>
<dbReference type="GO" id="GO:0005975">
    <property type="term" value="P:carbohydrate metabolic process"/>
    <property type="evidence" value="ECO:0007669"/>
    <property type="project" value="InterPro"/>
</dbReference>
<dbReference type="Pfam" id="PF01522">
    <property type="entry name" value="Polysacc_deac_1"/>
    <property type="match status" value="1"/>
</dbReference>